<dbReference type="EMBL" id="JAQIZT010000008">
    <property type="protein sequence ID" value="KAJ6987248.1"/>
    <property type="molecule type" value="Genomic_DNA"/>
</dbReference>
<organism evidence="2 3">
    <name type="scientific">Populus alba x Populus x berolinensis</name>
    <dbReference type="NCBI Taxonomy" id="444605"/>
    <lineage>
        <taxon>Eukaryota</taxon>
        <taxon>Viridiplantae</taxon>
        <taxon>Streptophyta</taxon>
        <taxon>Embryophyta</taxon>
        <taxon>Tracheophyta</taxon>
        <taxon>Spermatophyta</taxon>
        <taxon>Magnoliopsida</taxon>
        <taxon>eudicotyledons</taxon>
        <taxon>Gunneridae</taxon>
        <taxon>Pentapetalae</taxon>
        <taxon>rosids</taxon>
        <taxon>fabids</taxon>
        <taxon>Malpighiales</taxon>
        <taxon>Salicaceae</taxon>
        <taxon>Saliceae</taxon>
        <taxon>Populus</taxon>
    </lineage>
</organism>
<dbReference type="AlphaFoldDB" id="A0AAD6QEG5"/>
<evidence type="ECO:0000313" key="2">
    <source>
        <dbReference type="EMBL" id="KAJ6987248.1"/>
    </source>
</evidence>
<evidence type="ECO:0000256" key="1">
    <source>
        <dbReference type="SAM" id="MobiDB-lite"/>
    </source>
</evidence>
<gene>
    <name evidence="2" type="ORF">NC653_020479</name>
</gene>
<keyword evidence="3" id="KW-1185">Reference proteome</keyword>
<name>A0AAD6QEG5_9ROSI</name>
<reference evidence="2" key="1">
    <citation type="journal article" date="2023" name="Mol. Ecol. Resour.">
        <title>Chromosome-level genome assembly of a triploid poplar Populus alba 'Berolinensis'.</title>
        <authorList>
            <person name="Chen S."/>
            <person name="Yu Y."/>
            <person name="Wang X."/>
            <person name="Wang S."/>
            <person name="Zhang T."/>
            <person name="Zhou Y."/>
            <person name="He R."/>
            <person name="Meng N."/>
            <person name="Wang Y."/>
            <person name="Liu W."/>
            <person name="Liu Z."/>
            <person name="Liu J."/>
            <person name="Guo Q."/>
            <person name="Huang H."/>
            <person name="Sederoff R.R."/>
            <person name="Wang G."/>
            <person name="Qu G."/>
            <person name="Chen S."/>
        </authorList>
    </citation>
    <scope>NUCLEOTIDE SEQUENCE</scope>
    <source>
        <strain evidence="2">SC-2020</strain>
    </source>
</reference>
<comment type="caution">
    <text evidence="2">The sequence shown here is derived from an EMBL/GenBank/DDBJ whole genome shotgun (WGS) entry which is preliminary data.</text>
</comment>
<evidence type="ECO:0000313" key="3">
    <source>
        <dbReference type="Proteomes" id="UP001164929"/>
    </source>
</evidence>
<protein>
    <submittedName>
        <fullName evidence="2">Uncharacterized protein</fullName>
    </submittedName>
</protein>
<proteinExistence type="predicted"/>
<dbReference type="Proteomes" id="UP001164929">
    <property type="component" value="Chromosome 8"/>
</dbReference>
<feature type="region of interest" description="Disordered" evidence="1">
    <location>
        <begin position="66"/>
        <end position="92"/>
    </location>
</feature>
<accession>A0AAD6QEG5</accession>
<sequence>MGLTAAYPGIMLGLDDGREKTADGAADVEPIQIPRNSFRAIVDDQDEAAKSVGITELSEEVNRIPDFEDEAENGSTVHEDEDDYDADELQHPGEVSIGKKIWTFFTT</sequence>